<name>A0A940NQ26_9BACI</name>
<dbReference type="Pfam" id="PF14343">
    <property type="entry name" value="PrcB_C"/>
    <property type="match status" value="1"/>
</dbReference>
<feature type="signal peptide" evidence="1">
    <location>
        <begin position="1"/>
        <end position="23"/>
    </location>
</feature>
<dbReference type="AlphaFoldDB" id="A0A940NQ26"/>
<keyword evidence="3" id="KW-0645">Protease</keyword>
<comment type="caution">
    <text evidence="3">The sequence shown here is derived from an EMBL/GenBank/DDBJ whole genome shotgun (WGS) entry which is preliminary data.</text>
</comment>
<evidence type="ECO:0000313" key="4">
    <source>
        <dbReference type="Proteomes" id="UP000682134"/>
    </source>
</evidence>
<protein>
    <submittedName>
        <fullName evidence="3">Protease complex subunit PrcB family protein</fullName>
    </submittedName>
</protein>
<feature type="chain" id="PRO_5037716272" evidence="1">
    <location>
        <begin position="24"/>
        <end position="251"/>
    </location>
</feature>
<evidence type="ECO:0000256" key="1">
    <source>
        <dbReference type="SAM" id="SignalP"/>
    </source>
</evidence>
<keyword evidence="1" id="KW-0732">Signal</keyword>
<dbReference type="GO" id="GO:0006508">
    <property type="term" value="P:proteolysis"/>
    <property type="evidence" value="ECO:0007669"/>
    <property type="project" value="UniProtKB-KW"/>
</dbReference>
<feature type="domain" description="PrcB C-terminal" evidence="2">
    <location>
        <begin position="68"/>
        <end position="122"/>
    </location>
</feature>
<keyword evidence="4" id="KW-1185">Reference proteome</keyword>
<proteinExistence type="predicted"/>
<accession>A0A940NQ26</accession>
<evidence type="ECO:0000313" key="3">
    <source>
        <dbReference type="EMBL" id="MBP0725670.1"/>
    </source>
</evidence>
<keyword evidence="3" id="KW-0378">Hydrolase</keyword>
<sequence>MKKFVLMILASLCLFSTTPSVFADDAKKQSEISNQFQLVDQAKLSDVEKAFVKIAREHKGVHKFGTLYVIAAGPKANLGYGLKYEKQEQLLERLIIYVKETTPEPGKAYADVISYPCIIGRVNLPPYTTLSVYDVDIKKAFGDHQNFLLDFKEKQITNDRRKVWSINLETPITQSELDTYKVSIKQLGKNEKEVPVTILLDKKNRKTIKVIPRIKFEPGSFYLLEIVYVTKKDTKMTVIPFEVKGKKGKWK</sequence>
<dbReference type="EMBL" id="JAGIYQ010000006">
    <property type="protein sequence ID" value="MBP0725670.1"/>
    <property type="molecule type" value="Genomic_DNA"/>
</dbReference>
<dbReference type="GO" id="GO:0008233">
    <property type="term" value="F:peptidase activity"/>
    <property type="evidence" value="ECO:0007669"/>
    <property type="project" value="UniProtKB-KW"/>
</dbReference>
<reference evidence="3" key="1">
    <citation type="submission" date="2021-04" db="EMBL/GenBank/DDBJ databases">
        <title>Genome seq and assembly of Bacillus sp.</title>
        <authorList>
            <person name="Chhetri G."/>
        </authorList>
    </citation>
    <scope>NUCLEOTIDE SEQUENCE</scope>
    <source>
        <strain evidence="3">RG28</strain>
    </source>
</reference>
<evidence type="ECO:0000259" key="2">
    <source>
        <dbReference type="Pfam" id="PF14343"/>
    </source>
</evidence>
<gene>
    <name evidence="3" type="ORF">J5Y03_10855</name>
</gene>
<dbReference type="RefSeq" id="WP_209405480.1">
    <property type="nucleotide sequence ID" value="NZ_JAGIYQ010000006.1"/>
</dbReference>
<dbReference type="InterPro" id="IPR025748">
    <property type="entry name" value="PrcB_C_dom"/>
</dbReference>
<dbReference type="Proteomes" id="UP000682134">
    <property type="component" value="Unassembled WGS sequence"/>
</dbReference>
<organism evidence="3 4">
    <name type="scientific">Gottfriedia endophytica</name>
    <dbReference type="NCBI Taxonomy" id="2820819"/>
    <lineage>
        <taxon>Bacteria</taxon>
        <taxon>Bacillati</taxon>
        <taxon>Bacillota</taxon>
        <taxon>Bacilli</taxon>
        <taxon>Bacillales</taxon>
        <taxon>Bacillaceae</taxon>
        <taxon>Gottfriedia</taxon>
    </lineage>
</organism>